<gene>
    <name evidence="1" type="ORF">JAO71_15280</name>
</gene>
<dbReference type="PROSITE" id="PS51257">
    <property type="entry name" value="PROKAR_LIPOPROTEIN"/>
    <property type="match status" value="1"/>
</dbReference>
<keyword evidence="2" id="KW-1185">Reference proteome</keyword>
<protein>
    <recommendedName>
        <fullName evidence="3">Lipoprotein</fullName>
    </recommendedName>
</protein>
<evidence type="ECO:0000313" key="1">
    <source>
        <dbReference type="EMBL" id="MBL7561163.1"/>
    </source>
</evidence>
<organism evidence="1 2">
    <name type="scientific">Olleya sediminilitoris</name>
    <dbReference type="NCBI Taxonomy" id="2795739"/>
    <lineage>
        <taxon>Bacteria</taxon>
        <taxon>Pseudomonadati</taxon>
        <taxon>Bacteroidota</taxon>
        <taxon>Flavobacteriia</taxon>
        <taxon>Flavobacteriales</taxon>
        <taxon>Flavobacteriaceae</taxon>
    </lineage>
</organism>
<name>A0ABS1WPY5_9FLAO</name>
<accession>A0ABS1WPY5</accession>
<evidence type="ECO:0008006" key="3">
    <source>
        <dbReference type="Google" id="ProtNLM"/>
    </source>
</evidence>
<comment type="caution">
    <text evidence="1">The sequence shown here is derived from an EMBL/GenBank/DDBJ whole genome shotgun (WGS) entry which is preliminary data.</text>
</comment>
<evidence type="ECO:0000313" key="2">
    <source>
        <dbReference type="Proteomes" id="UP000605013"/>
    </source>
</evidence>
<dbReference type="Proteomes" id="UP000605013">
    <property type="component" value="Unassembled WGS sequence"/>
</dbReference>
<dbReference type="EMBL" id="JAEMEF010000018">
    <property type="protein sequence ID" value="MBL7561163.1"/>
    <property type="molecule type" value="Genomic_DNA"/>
</dbReference>
<sequence length="205" mass="23877">MKFIGQSIFILLIISILGCEKSKPNNGKLENATKLKNLEYAVYNQTLSFLGEDILYNHKDYSFLEKFEIERFNERFEVKDKTKLFERIKSEGIDTSKVYLSKIDFLILPDSLDEKSGLPKKEFKIDKINHPVGIILIKENDKIRELDFFIKSLRLSRIVFNKTKTKAEFEIEIVRGLMNGKGMNVKCELRNGAWVIVKTKTTWVS</sequence>
<proteinExistence type="predicted"/>
<reference evidence="1 2" key="1">
    <citation type="submission" date="2020-12" db="EMBL/GenBank/DDBJ databases">
        <title>Olleya sediminilitoris sp. nov., isolated from a tidal flat.</title>
        <authorList>
            <person name="Park S."/>
            <person name="Yoon J.-H."/>
        </authorList>
    </citation>
    <scope>NUCLEOTIDE SEQUENCE [LARGE SCALE GENOMIC DNA]</scope>
    <source>
        <strain evidence="1 2">YSTF-M6</strain>
    </source>
</reference>
<dbReference type="RefSeq" id="WP_203001659.1">
    <property type="nucleotide sequence ID" value="NZ_JAEMEF010000018.1"/>
</dbReference>